<name>A0AAV4SNR5_CAEEX</name>
<proteinExistence type="predicted"/>
<sequence length="82" mass="9393">MSMELASHSPHNLTTMSEDNNIFDLKLILEDLVLKMGWDSMELGQQQPERPMIMDSKELDLNSAPPHCTDYLPMKTSKVHVH</sequence>
<reference evidence="1 2" key="1">
    <citation type="submission" date="2021-06" db="EMBL/GenBank/DDBJ databases">
        <title>Caerostris extrusa draft genome.</title>
        <authorList>
            <person name="Kono N."/>
            <person name="Arakawa K."/>
        </authorList>
    </citation>
    <scope>NUCLEOTIDE SEQUENCE [LARGE SCALE GENOMIC DNA]</scope>
</reference>
<evidence type="ECO:0000313" key="1">
    <source>
        <dbReference type="EMBL" id="GIY36028.1"/>
    </source>
</evidence>
<organism evidence="1 2">
    <name type="scientific">Caerostris extrusa</name>
    <name type="common">Bark spider</name>
    <name type="synonym">Caerostris bankana</name>
    <dbReference type="NCBI Taxonomy" id="172846"/>
    <lineage>
        <taxon>Eukaryota</taxon>
        <taxon>Metazoa</taxon>
        <taxon>Ecdysozoa</taxon>
        <taxon>Arthropoda</taxon>
        <taxon>Chelicerata</taxon>
        <taxon>Arachnida</taxon>
        <taxon>Araneae</taxon>
        <taxon>Araneomorphae</taxon>
        <taxon>Entelegynae</taxon>
        <taxon>Araneoidea</taxon>
        <taxon>Araneidae</taxon>
        <taxon>Caerostris</taxon>
    </lineage>
</organism>
<accession>A0AAV4SNR5</accession>
<evidence type="ECO:0000313" key="2">
    <source>
        <dbReference type="Proteomes" id="UP001054945"/>
    </source>
</evidence>
<gene>
    <name evidence="1" type="ORF">CEXT_767371</name>
</gene>
<comment type="caution">
    <text evidence="1">The sequence shown here is derived from an EMBL/GenBank/DDBJ whole genome shotgun (WGS) entry which is preliminary data.</text>
</comment>
<protein>
    <submittedName>
        <fullName evidence="1">Uncharacterized protein</fullName>
    </submittedName>
</protein>
<dbReference type="EMBL" id="BPLR01010001">
    <property type="protein sequence ID" value="GIY36028.1"/>
    <property type="molecule type" value="Genomic_DNA"/>
</dbReference>
<keyword evidence="2" id="KW-1185">Reference proteome</keyword>
<dbReference type="AlphaFoldDB" id="A0AAV4SNR5"/>
<dbReference type="Proteomes" id="UP001054945">
    <property type="component" value="Unassembled WGS sequence"/>
</dbReference>